<dbReference type="Gene3D" id="3.20.20.190">
    <property type="entry name" value="Phosphatidylinositol (PI) phosphodiesterase"/>
    <property type="match status" value="1"/>
</dbReference>
<gene>
    <name evidence="1" type="ORF">ES677_05800</name>
</gene>
<sequence length="247" mass="29129">MRKYGKLVVFTIFILFVSAYLYRFTPRRIEFLGHYDRVFAHRVNSLEKQKEALRYFNGIEFDLGYTSETDVLDISHSPIESIGLTFETYFNQIETNEFPFLWLDIKKLDSTNSEAIFFKLNTLFEARNYPKNKILIETRSPNGLPKFSFAGYNTSYYLKPKLHKRSPEELEREIKDIQSVLIEQPKIGISASYEDYKIMRTNFPEKTKYLWVLTSAYKPQFRKLHTILNDTTVAVVLSNFKAFKGNL</sequence>
<keyword evidence="2" id="KW-1185">Reference proteome</keyword>
<name>A0ABY3MC61_9FLAO</name>
<comment type="caution">
    <text evidence="1">The sequence shown here is derived from an EMBL/GenBank/DDBJ whole genome shotgun (WGS) entry which is preliminary data.</text>
</comment>
<accession>A0ABY3MC61</accession>
<dbReference type="Proteomes" id="UP000323621">
    <property type="component" value="Unassembled WGS sequence"/>
</dbReference>
<dbReference type="EMBL" id="VSKN01000005">
    <property type="protein sequence ID" value="TYC14893.1"/>
    <property type="molecule type" value="Genomic_DNA"/>
</dbReference>
<evidence type="ECO:0000313" key="2">
    <source>
        <dbReference type="Proteomes" id="UP000323621"/>
    </source>
</evidence>
<dbReference type="InterPro" id="IPR017946">
    <property type="entry name" value="PLC-like_Pdiesterase_TIM-brl"/>
</dbReference>
<evidence type="ECO:0000313" key="1">
    <source>
        <dbReference type="EMBL" id="TYC14893.1"/>
    </source>
</evidence>
<dbReference type="RefSeq" id="WP_148380715.1">
    <property type="nucleotide sequence ID" value="NZ_VSKN01000005.1"/>
</dbReference>
<protein>
    <submittedName>
        <fullName evidence="1">Uncharacterized protein</fullName>
    </submittedName>
</protein>
<reference evidence="1 2" key="1">
    <citation type="submission" date="2019-08" db="EMBL/GenBank/DDBJ databases">
        <title>Genomes of Antarctic Bizionia species.</title>
        <authorList>
            <person name="Bowman J.P."/>
        </authorList>
    </citation>
    <scope>NUCLEOTIDE SEQUENCE [LARGE SCALE GENOMIC DNA]</scope>
    <source>
        <strain evidence="1 2">IC164</strain>
    </source>
</reference>
<organism evidence="1 2">
    <name type="scientific">Bizionia gelidisalsuginis</name>
    <dbReference type="NCBI Taxonomy" id="291188"/>
    <lineage>
        <taxon>Bacteria</taxon>
        <taxon>Pseudomonadati</taxon>
        <taxon>Bacteroidota</taxon>
        <taxon>Flavobacteriia</taxon>
        <taxon>Flavobacteriales</taxon>
        <taxon>Flavobacteriaceae</taxon>
        <taxon>Bizionia</taxon>
    </lineage>
</organism>
<proteinExistence type="predicted"/>